<feature type="domain" description="RxLR effector PexRD54 WY" evidence="8">
    <location>
        <begin position="590"/>
        <end position="630"/>
    </location>
</feature>
<keyword evidence="5 7" id="KW-0732">Signal</keyword>
<comment type="similarity">
    <text evidence="3">Belongs to the RxLR effector family.</text>
</comment>
<evidence type="ECO:0000259" key="8">
    <source>
        <dbReference type="Pfam" id="PF22748"/>
    </source>
</evidence>
<dbReference type="AlphaFoldDB" id="G1FTE0"/>
<feature type="signal peptide" evidence="7">
    <location>
        <begin position="1"/>
        <end position="21"/>
    </location>
</feature>
<evidence type="ECO:0000256" key="7">
    <source>
        <dbReference type="SAM" id="SignalP"/>
    </source>
</evidence>
<proteinExistence type="inferred from homology"/>
<evidence type="ECO:0000256" key="3">
    <source>
        <dbReference type="ARBA" id="ARBA00010400"/>
    </source>
</evidence>
<reference evidence="9" key="1">
    <citation type="journal article" date="2011" name="Plant Cell">
        <title>Transcriptional programming and functional interactions within the Phytophthora sojae RXLR effector repertoire.</title>
        <authorList>
            <person name="Wang Q."/>
            <person name="Han C."/>
            <person name="Ferreira A.O."/>
            <person name="Yu X."/>
            <person name="Ye W."/>
            <person name="Tripathy S."/>
            <person name="Kale S.D."/>
            <person name="Gu B."/>
            <person name="Sheng Y."/>
            <person name="Sui Y."/>
            <person name="Wang X."/>
            <person name="Zhang Z."/>
            <person name="Cheng B."/>
            <person name="Dong S."/>
            <person name="Shan W."/>
            <person name="Zheng X."/>
            <person name="Dou D."/>
            <person name="Tyler B.M."/>
            <person name="Wang Y."/>
        </authorList>
    </citation>
    <scope>NUCLEOTIDE SEQUENCE</scope>
    <source>
        <strain evidence="9">P7074</strain>
    </source>
</reference>
<keyword evidence="6" id="KW-0843">Virulence</keyword>
<feature type="chain" id="PRO_5003412670" evidence="7">
    <location>
        <begin position="22"/>
        <end position="871"/>
    </location>
</feature>
<dbReference type="InterPro" id="IPR054463">
    <property type="entry name" value="PexRD54_WY"/>
</dbReference>
<evidence type="ECO:0000256" key="6">
    <source>
        <dbReference type="ARBA" id="ARBA00023026"/>
    </source>
</evidence>
<feature type="domain" description="RxLR effector PexRD54 WY" evidence="8">
    <location>
        <begin position="259"/>
        <end position="297"/>
    </location>
</feature>
<gene>
    <name evidence="9" type="primary">Avh</name>
</gene>
<keyword evidence="4" id="KW-0964">Secreted</keyword>
<organism evidence="9">
    <name type="scientific">Phytophthora sojae</name>
    <name type="common">Soybean stem and root rot agent</name>
    <name type="synonym">Phytophthora megasperma f. sp. glycines</name>
    <dbReference type="NCBI Taxonomy" id="67593"/>
    <lineage>
        <taxon>Eukaryota</taxon>
        <taxon>Sar</taxon>
        <taxon>Stramenopiles</taxon>
        <taxon>Oomycota</taxon>
        <taxon>Peronosporomycetes</taxon>
        <taxon>Peronosporales</taxon>
        <taxon>Peronosporaceae</taxon>
        <taxon>Phytophthora</taxon>
    </lineage>
</organism>
<dbReference type="GO" id="GO:0043657">
    <property type="term" value="C:host cell"/>
    <property type="evidence" value="ECO:0007669"/>
    <property type="project" value="UniProtKB-SubCell"/>
</dbReference>
<dbReference type="GO" id="GO:0005576">
    <property type="term" value="C:extracellular region"/>
    <property type="evidence" value="ECO:0007669"/>
    <property type="project" value="UniProtKB-SubCell"/>
</dbReference>
<protein>
    <submittedName>
        <fullName evidence="9">Avh459</fullName>
    </submittedName>
</protein>
<feature type="domain" description="RxLR effector PexRD54 WY" evidence="8">
    <location>
        <begin position="411"/>
        <end position="450"/>
    </location>
</feature>
<dbReference type="Pfam" id="PF22748">
    <property type="entry name" value="PexRD54_WY"/>
    <property type="match status" value="3"/>
</dbReference>
<dbReference type="VEuPathDB" id="FungiDB:PHYSODRAFT_354760"/>
<sequence>MTRVRWVVLLAVAALLASAEAYFVTDSKKVSLNSDVHSTRFRRINDDEERAGVSVSIIEKAKAALLPSASAKKLTKWLNKGKSVDEVFVRMGLKKVAGAKLFQTPQLFSWARYVDDLGKKAPAKAPTMIPTLTAQYGDEALARMIAAAKVSENADVKKLASKLEVEQLYAWATKGKTPDEAFALFKLSKAGDDFLSTPQFTTLTNYLKVFNSKNADKETTMIATLVKSYGDDKVAKILQAAMKVPETAPTAQKLDTELVQLWLANRESTDAVFTLLKLDKAGDTLFSNPLLVTWTKYMNAFNQKQKNPNNRASLAATLAAHYGDDGAAAMLKSGDVRNILTKIKPGENLFENPHFVTWLQFVEDPRRSRMALSLMTSLTVKYGDEALIKMIDAAKTVAKTKDTATKLQTQQFQYWASIGKSPDDVFKLYELNKAGDKLLSSPELTTWKSYLNVFNKQNPTKQTTLVATMAKTFGDDVVVNMLEAAKKVRGTSRDAKRLESVQLQRWMKMEPDDVFTALKLDKAAENMFDSLQLNAWGKYAAAFNEANPDKKVSLIATMTTHYSDKGVVGLLAAAKKAPGSEAIATRLQSEQLQYWLSIKKSPTDVFKAFKLDKLDDKLLVSPYFSTWIKYTDDLFKDSDKVSVVFKTMRYYYSEDALVKMILAAEKNPSTQKIAQWTEDKLFRGWMLTGSPSNAFRGLKLDEAGEKVFEAPLFAYFTKYMARVTEGMREKDAMMLSALSAGMGDEALAATLIAAKKVPSTEKIATTMQAEQLKYWLKNKDMTPEKLFKDVLFLDEADVFTNPVLNTWATYLQAFNANKPVKEQASMIQVLRNSFGDDDLAKMLTVAKEAPETKKMATDLETALLSRLSPRF</sequence>
<evidence type="ECO:0000256" key="4">
    <source>
        <dbReference type="ARBA" id="ARBA00022525"/>
    </source>
</evidence>
<evidence type="ECO:0000313" key="9">
    <source>
        <dbReference type="EMBL" id="AEK81378.1"/>
    </source>
</evidence>
<name>G1FTE0_PHYSO</name>
<dbReference type="EMBL" id="JN254565">
    <property type="protein sequence ID" value="AEK81378.1"/>
    <property type="molecule type" value="Genomic_DNA"/>
</dbReference>
<evidence type="ECO:0000256" key="2">
    <source>
        <dbReference type="ARBA" id="ARBA00004613"/>
    </source>
</evidence>
<accession>G1FTE0</accession>
<evidence type="ECO:0000256" key="1">
    <source>
        <dbReference type="ARBA" id="ARBA00004340"/>
    </source>
</evidence>
<comment type="subcellular location">
    <subcellularLocation>
        <location evidence="1">Host cell</location>
    </subcellularLocation>
    <subcellularLocation>
        <location evidence="2">Secreted</location>
    </subcellularLocation>
</comment>
<evidence type="ECO:0000256" key="5">
    <source>
        <dbReference type="ARBA" id="ARBA00022729"/>
    </source>
</evidence>